<dbReference type="AlphaFoldDB" id="A0A1G8TN46"/>
<keyword evidence="2" id="KW-1185">Reference proteome</keyword>
<protein>
    <submittedName>
        <fullName evidence="1">Nitroimidazol reductase NimA, pyridoxamine 5'-phosphate oxidase superfamily</fullName>
    </submittedName>
</protein>
<dbReference type="OrthoDB" id="7062584at2"/>
<proteinExistence type="predicted"/>
<accession>A0A1G8TN46</accession>
<dbReference type="STRING" id="1045773.SAMN05216555_110155"/>
<gene>
    <name evidence="1" type="ORF">SAMN05216555_110155</name>
</gene>
<reference evidence="2" key="1">
    <citation type="submission" date="2016-10" db="EMBL/GenBank/DDBJ databases">
        <authorList>
            <person name="Varghese N."/>
            <person name="Submissions S."/>
        </authorList>
    </citation>
    <scope>NUCLEOTIDE SEQUENCE [LARGE SCALE GENOMIC DNA]</scope>
    <source>
        <strain evidence="2">CGMCC 1.10783</strain>
    </source>
</reference>
<dbReference type="Proteomes" id="UP000182130">
    <property type="component" value="Unassembled WGS sequence"/>
</dbReference>
<dbReference type="Pfam" id="PF12900">
    <property type="entry name" value="Pyridox_ox_2"/>
    <property type="match status" value="1"/>
</dbReference>
<sequence>MDTPAPGSETVSLTVHDCWKHLETSSVGRVALVIGGDPEIFPVNYAPDFGTVIFRTGPGTKLSALKGGKSVAFEADGFNTYGTIAWSVVVKGTAELVENTAELQEAAATSPSPWQAGVKDQLIRIVPREVSGRRFVISAPAQWWPPLEPGVAPRDPGNGT</sequence>
<evidence type="ECO:0000313" key="2">
    <source>
        <dbReference type="Proteomes" id="UP000182130"/>
    </source>
</evidence>
<organism evidence="1 2">
    <name type="scientific">Arthrobacter cupressi</name>
    <dbReference type="NCBI Taxonomy" id="1045773"/>
    <lineage>
        <taxon>Bacteria</taxon>
        <taxon>Bacillati</taxon>
        <taxon>Actinomycetota</taxon>
        <taxon>Actinomycetes</taxon>
        <taxon>Micrococcales</taxon>
        <taxon>Micrococcaceae</taxon>
        <taxon>Arthrobacter</taxon>
    </lineage>
</organism>
<dbReference type="InterPro" id="IPR012349">
    <property type="entry name" value="Split_barrel_FMN-bd"/>
</dbReference>
<dbReference type="RefSeq" id="WP_074589761.1">
    <property type="nucleotide sequence ID" value="NZ_FNEI01000010.1"/>
</dbReference>
<dbReference type="Gene3D" id="2.30.110.10">
    <property type="entry name" value="Electron Transport, Fmn-binding Protein, Chain A"/>
    <property type="match status" value="1"/>
</dbReference>
<dbReference type="EMBL" id="FNEI01000010">
    <property type="protein sequence ID" value="SDJ42814.1"/>
    <property type="molecule type" value="Genomic_DNA"/>
</dbReference>
<dbReference type="SUPFAM" id="SSF50475">
    <property type="entry name" value="FMN-binding split barrel"/>
    <property type="match status" value="1"/>
</dbReference>
<dbReference type="InterPro" id="IPR024747">
    <property type="entry name" value="Pyridox_Oxase-rel"/>
</dbReference>
<evidence type="ECO:0000313" key="1">
    <source>
        <dbReference type="EMBL" id="SDJ42814.1"/>
    </source>
</evidence>
<name>A0A1G8TN46_9MICC</name>